<protein>
    <submittedName>
        <fullName evidence="5">Efflux transporter outer membrane subunit</fullName>
    </submittedName>
    <submittedName>
        <fullName evidence="4">NodT family efflux transporter outer membrane factor (OMF) lipoprotein</fullName>
    </submittedName>
</protein>
<dbReference type="Gene3D" id="1.20.1600.10">
    <property type="entry name" value="Outer membrane efflux proteins (OEP)"/>
    <property type="match status" value="1"/>
</dbReference>
<accession>A0A839UU75</accession>
<keyword evidence="2" id="KW-0564">Palmitate</keyword>
<dbReference type="SUPFAM" id="SSF56954">
    <property type="entry name" value="Outer membrane efflux proteins (OEP)"/>
    <property type="match status" value="1"/>
</dbReference>
<comment type="caution">
    <text evidence="4">The sequence shown here is derived from an EMBL/GenBank/DDBJ whole genome shotgun (WGS) entry which is preliminary data.</text>
</comment>
<evidence type="ECO:0000313" key="7">
    <source>
        <dbReference type="Proteomes" id="UP000565205"/>
    </source>
</evidence>
<keyword evidence="2" id="KW-1134">Transmembrane beta strand</keyword>
<dbReference type="PANTHER" id="PTHR30203">
    <property type="entry name" value="OUTER MEMBRANE CATION EFFLUX PROTEIN"/>
    <property type="match status" value="1"/>
</dbReference>
<dbReference type="Proteomes" id="UP000557688">
    <property type="component" value="Unassembled WGS sequence"/>
</dbReference>
<feature type="signal peptide" evidence="2">
    <location>
        <begin position="1"/>
        <end position="23"/>
    </location>
</feature>
<dbReference type="NCBIfam" id="TIGR01845">
    <property type="entry name" value="outer_NodT"/>
    <property type="match status" value="1"/>
</dbReference>
<evidence type="ECO:0000313" key="5">
    <source>
        <dbReference type="EMBL" id="NVN28823.1"/>
    </source>
</evidence>
<dbReference type="EMBL" id="JACHXV010000003">
    <property type="protein sequence ID" value="MBB3173326.1"/>
    <property type="molecule type" value="Genomic_DNA"/>
</dbReference>
<evidence type="ECO:0000256" key="1">
    <source>
        <dbReference type="ARBA" id="ARBA00007613"/>
    </source>
</evidence>
<keyword evidence="6" id="KW-1185">Reference proteome</keyword>
<dbReference type="GO" id="GO:0015562">
    <property type="term" value="F:efflux transmembrane transporter activity"/>
    <property type="evidence" value="ECO:0007669"/>
    <property type="project" value="InterPro"/>
</dbReference>
<keyword evidence="2" id="KW-0472">Membrane</keyword>
<dbReference type="Gene3D" id="2.20.200.10">
    <property type="entry name" value="Outer membrane efflux proteins (OEP)"/>
    <property type="match status" value="1"/>
</dbReference>
<comment type="similarity">
    <text evidence="1 2">Belongs to the outer membrane factor (OMF) (TC 1.B.17) family.</text>
</comment>
<evidence type="ECO:0000256" key="3">
    <source>
        <dbReference type="SAM" id="Coils"/>
    </source>
</evidence>
<dbReference type="RefSeq" id="WP_176621577.1">
    <property type="nucleotide sequence ID" value="NZ_JABXXQ010000002.1"/>
</dbReference>
<comment type="subcellular location">
    <subcellularLocation>
        <location evidence="2">Cell membrane</location>
        <topology evidence="2">Lipid-anchor</topology>
    </subcellularLocation>
</comment>
<reference evidence="5 7" key="1">
    <citation type="submission" date="2020-06" db="EMBL/GenBank/DDBJ databases">
        <title>Description of novel acetic acid bacteria.</title>
        <authorList>
            <person name="Sombolestani A."/>
        </authorList>
    </citation>
    <scope>NUCLEOTIDE SEQUENCE [LARGE SCALE GENOMIC DNA]</scope>
    <source>
        <strain evidence="5 7">LMG 26838</strain>
    </source>
</reference>
<organism evidence="4 6">
    <name type="scientific">Endobacter medicaginis</name>
    <dbReference type="NCBI Taxonomy" id="1181271"/>
    <lineage>
        <taxon>Bacteria</taxon>
        <taxon>Pseudomonadati</taxon>
        <taxon>Pseudomonadota</taxon>
        <taxon>Alphaproteobacteria</taxon>
        <taxon>Acetobacterales</taxon>
        <taxon>Acetobacteraceae</taxon>
        <taxon>Endobacter</taxon>
    </lineage>
</organism>
<dbReference type="EMBL" id="JABXXQ010000002">
    <property type="protein sequence ID" value="NVN28823.1"/>
    <property type="molecule type" value="Genomic_DNA"/>
</dbReference>
<feature type="chain" id="PRO_5036509778" evidence="2">
    <location>
        <begin position="24"/>
        <end position="511"/>
    </location>
</feature>
<name>A0A839UU75_9PROT</name>
<evidence type="ECO:0000313" key="6">
    <source>
        <dbReference type="Proteomes" id="UP000557688"/>
    </source>
</evidence>
<evidence type="ECO:0000256" key="2">
    <source>
        <dbReference type="RuleBase" id="RU362097"/>
    </source>
</evidence>
<keyword evidence="2" id="KW-0812">Transmembrane</keyword>
<keyword evidence="3" id="KW-0175">Coiled coil</keyword>
<reference evidence="4 6" key="2">
    <citation type="submission" date="2020-08" db="EMBL/GenBank/DDBJ databases">
        <title>Genomic Encyclopedia of Type Strains, Phase III (KMG-III): the genomes of soil and plant-associated and newly described type strains.</title>
        <authorList>
            <person name="Whitman W."/>
        </authorList>
    </citation>
    <scope>NUCLEOTIDE SEQUENCE [LARGE SCALE GENOMIC DNA]</scope>
    <source>
        <strain evidence="4 6">CECT 8088</strain>
    </source>
</reference>
<gene>
    <name evidence="4" type="ORF">FHR90_001144</name>
    <name evidence="5" type="ORF">HUK83_00485</name>
</gene>
<feature type="coiled-coil region" evidence="3">
    <location>
        <begin position="75"/>
        <end position="109"/>
    </location>
</feature>
<dbReference type="AlphaFoldDB" id="A0A839UU75"/>
<keyword evidence="2" id="KW-0732">Signal</keyword>
<dbReference type="Proteomes" id="UP000565205">
    <property type="component" value="Unassembled WGS sequence"/>
</dbReference>
<dbReference type="InterPro" id="IPR010131">
    <property type="entry name" value="MdtP/NodT-like"/>
</dbReference>
<keyword evidence="2 4" id="KW-0449">Lipoprotein</keyword>
<dbReference type="GO" id="GO:0005886">
    <property type="term" value="C:plasma membrane"/>
    <property type="evidence" value="ECO:0007669"/>
    <property type="project" value="UniProtKB-SubCell"/>
</dbReference>
<dbReference type="PROSITE" id="PS51257">
    <property type="entry name" value="PROKAR_LIPOPROTEIN"/>
    <property type="match status" value="1"/>
</dbReference>
<evidence type="ECO:0000313" key="4">
    <source>
        <dbReference type="EMBL" id="MBB3173326.1"/>
    </source>
</evidence>
<dbReference type="Pfam" id="PF02321">
    <property type="entry name" value="OEP"/>
    <property type="match status" value="2"/>
</dbReference>
<proteinExistence type="inferred from homology"/>
<dbReference type="PANTHER" id="PTHR30203:SF33">
    <property type="entry name" value="BLR4455 PROTEIN"/>
    <property type="match status" value="1"/>
</dbReference>
<dbReference type="InterPro" id="IPR003423">
    <property type="entry name" value="OMP_efflux"/>
</dbReference>
<sequence length="511" mass="54212">MTRISRQAALLTTLAATVSTTLAGCSVGPDYRRPVALLPPQYKELVPAPGWVRADPAAATAPKGEWWRIYNDPVLDALEAQVDLNNQNLARYQAQYRAAAAAIDAARASFFPTLSATAADTRQYTGRGSNVTTNTATGGGVNISGSRYSTSYQLEPQAKWTLDIWGQIRRQVESQGAAAQAAAADVANARLSYQATLAEDYFELRAADANYDLLTRSAVAYEQSAKIIGNQYRAGTTAPSDYLQAETQAANARASAIQVQAARAQYEHAIAVLTGQPPAALTLAHGTLTNTIPAVPVALPSTLLQRRPDIASAERTVQQENALIGAQEAAFYPQVDLSALIGFAGDPLHSIFNAAHLLWTLGATASQTIWSGGARSAAVEQARANYEAAVATYRETVLEALQGVEDNLSNLRIYAAQAVAAQQAVDLANQALTIANNEYFAGTQAYTTVLTAQTTALSDAQSVISVQLNRLNSSVALIQNLGGGWDASAIPARAAMEQNPLLPWDRALPKP</sequence>